<name>A0A560AL16_AZOBR</name>
<reference evidence="1 2" key="1">
    <citation type="submission" date="2019-06" db="EMBL/GenBank/DDBJ databases">
        <title>Genomic Encyclopedia of Type Strains, Phase IV (KMG-V): Genome sequencing to study the core and pangenomes of soil and plant-associated prokaryotes.</title>
        <authorList>
            <person name="Whitman W."/>
        </authorList>
    </citation>
    <scope>NUCLEOTIDE SEQUENCE [LARGE SCALE GENOMIC DNA]</scope>
    <source>
        <strain evidence="1 2">BR 11796</strain>
    </source>
</reference>
<dbReference type="RefSeq" id="WP_145679447.1">
    <property type="nucleotide sequence ID" value="NZ_VITF01000018.1"/>
</dbReference>
<dbReference type="EMBL" id="VITF01000018">
    <property type="protein sequence ID" value="TWA61022.1"/>
    <property type="molecule type" value="Genomic_DNA"/>
</dbReference>
<organism evidence="1 2">
    <name type="scientific">Azospirillum brasilense</name>
    <dbReference type="NCBI Taxonomy" id="192"/>
    <lineage>
        <taxon>Bacteria</taxon>
        <taxon>Pseudomonadati</taxon>
        <taxon>Pseudomonadota</taxon>
        <taxon>Alphaproteobacteria</taxon>
        <taxon>Rhodospirillales</taxon>
        <taxon>Azospirillaceae</taxon>
        <taxon>Azospirillum</taxon>
    </lineage>
</organism>
<evidence type="ECO:0000313" key="1">
    <source>
        <dbReference type="EMBL" id="TWA61022.1"/>
    </source>
</evidence>
<dbReference type="AlphaFoldDB" id="A0A560AL16"/>
<comment type="caution">
    <text evidence="1">The sequence shown here is derived from an EMBL/GenBank/DDBJ whole genome shotgun (WGS) entry which is preliminary data.</text>
</comment>
<sequence length="128" mass="13879">MAVPFVIASDLPRDARVYVYGSGTGGQALARYLIRSGLDVAGYIDSFREGRVDGLPMHRFDQYLTMRRPGDALLIGSTFVGEIERHLVAHGITDALDGSLLAAAFLEQSRMASRVVDGRIRLTVPEAG</sequence>
<evidence type="ECO:0000313" key="2">
    <source>
        <dbReference type="Proteomes" id="UP000316083"/>
    </source>
</evidence>
<accession>A0A560AL16</accession>
<gene>
    <name evidence="1" type="ORF">FBZ82_11823</name>
</gene>
<dbReference type="Proteomes" id="UP000316083">
    <property type="component" value="Unassembled WGS sequence"/>
</dbReference>
<proteinExistence type="predicted"/>
<protein>
    <submittedName>
        <fullName evidence="1">Uncharacterized protein</fullName>
    </submittedName>
</protein>